<name>A0A823A011_NELNU</name>
<accession>A0A823A011</accession>
<evidence type="ECO:0000313" key="3">
    <source>
        <dbReference type="EMBL" id="DAD48396.1"/>
    </source>
</evidence>
<dbReference type="PROSITE" id="PS00061">
    <property type="entry name" value="ADH_SHORT"/>
    <property type="match status" value="1"/>
</dbReference>
<gene>
    <name evidence="3" type="ORF">HUJ06_018333</name>
</gene>
<dbReference type="SUPFAM" id="SSF51735">
    <property type="entry name" value="NAD(P)-binding Rossmann-fold domains"/>
    <property type="match status" value="1"/>
</dbReference>
<comment type="caution">
    <text evidence="3">The sequence shown here is derived from an EMBL/GenBank/DDBJ whole genome shotgun (WGS) entry which is preliminary data.</text>
</comment>
<dbReference type="Pfam" id="PF13561">
    <property type="entry name" value="adh_short_C2"/>
    <property type="match status" value="1"/>
</dbReference>
<protein>
    <recommendedName>
        <fullName evidence="5">Secoisolariciresinol dehydrogenase-like</fullName>
    </recommendedName>
</protein>
<dbReference type="Gene3D" id="3.40.50.720">
    <property type="entry name" value="NAD(P)-binding Rossmann-like Domain"/>
    <property type="match status" value="1"/>
</dbReference>
<keyword evidence="4" id="KW-1185">Reference proteome</keyword>
<comment type="similarity">
    <text evidence="1">Belongs to the short-chain dehydrogenases/reductases (SDR) family.</text>
</comment>
<sequence>MFNNAGISGALLPTILGTDKKEVERVLSVNLVGSLLGAKHATRVMIPQKKGGSIIFNASAVTAIGCSSSYPYTVSKYGIVGLCKTMCEELGQYGIRVNCISPYAVATPFFSNILRDMDRNELEKIGHEGANLKGVILKEEDVAEAALYLASDESKYVSGLNLVIDGGYSVANHAFNTALAQAMSHPS</sequence>
<evidence type="ECO:0000256" key="2">
    <source>
        <dbReference type="ARBA" id="ARBA00023002"/>
    </source>
</evidence>
<dbReference type="PANTHER" id="PTHR43180:SF37">
    <property type="entry name" value="TROPINONE REDUCTASE-LIKE 2"/>
    <property type="match status" value="1"/>
</dbReference>
<dbReference type="InterPro" id="IPR036291">
    <property type="entry name" value="NAD(P)-bd_dom_sf"/>
</dbReference>
<evidence type="ECO:0000256" key="1">
    <source>
        <dbReference type="ARBA" id="ARBA00006484"/>
    </source>
</evidence>
<reference evidence="3 4" key="1">
    <citation type="journal article" date="2020" name="Mol. Biol. Evol.">
        <title>Distinct Expression and Methylation Patterns for Genes with Different Fates following a Single Whole-Genome Duplication in Flowering Plants.</title>
        <authorList>
            <person name="Shi T."/>
            <person name="Rahmani R.S."/>
            <person name="Gugger P.F."/>
            <person name="Wang M."/>
            <person name="Li H."/>
            <person name="Zhang Y."/>
            <person name="Li Z."/>
            <person name="Wang Q."/>
            <person name="Van de Peer Y."/>
            <person name="Marchal K."/>
            <person name="Chen J."/>
        </authorList>
    </citation>
    <scope>NUCLEOTIDE SEQUENCE [LARGE SCALE GENOMIC DNA]</scope>
    <source>
        <tissue evidence="3">Leaf</tissue>
    </source>
</reference>
<evidence type="ECO:0000313" key="4">
    <source>
        <dbReference type="Proteomes" id="UP000607653"/>
    </source>
</evidence>
<dbReference type="InterPro" id="IPR020904">
    <property type="entry name" value="Sc_DH/Rdtase_CS"/>
</dbReference>
<dbReference type="PRINTS" id="PR00081">
    <property type="entry name" value="GDHRDH"/>
</dbReference>
<organism evidence="3 4">
    <name type="scientific">Nelumbo nucifera</name>
    <name type="common">Sacred lotus</name>
    <dbReference type="NCBI Taxonomy" id="4432"/>
    <lineage>
        <taxon>Eukaryota</taxon>
        <taxon>Viridiplantae</taxon>
        <taxon>Streptophyta</taxon>
        <taxon>Embryophyta</taxon>
        <taxon>Tracheophyta</taxon>
        <taxon>Spermatophyta</taxon>
        <taxon>Magnoliopsida</taxon>
        <taxon>Proteales</taxon>
        <taxon>Nelumbonaceae</taxon>
        <taxon>Nelumbo</taxon>
    </lineage>
</organism>
<dbReference type="EMBL" id="DUZY01000008">
    <property type="protein sequence ID" value="DAD48396.1"/>
    <property type="molecule type" value="Genomic_DNA"/>
</dbReference>
<proteinExistence type="inferred from homology"/>
<dbReference type="PANTHER" id="PTHR43180">
    <property type="entry name" value="3-OXOACYL-(ACYL-CARRIER-PROTEIN) REDUCTASE (AFU_ORTHOLOGUE AFUA_6G11210)"/>
    <property type="match status" value="1"/>
</dbReference>
<dbReference type="AlphaFoldDB" id="A0A823A011"/>
<dbReference type="Proteomes" id="UP000607653">
    <property type="component" value="Unassembled WGS sequence"/>
</dbReference>
<evidence type="ECO:0008006" key="5">
    <source>
        <dbReference type="Google" id="ProtNLM"/>
    </source>
</evidence>
<dbReference type="InterPro" id="IPR002347">
    <property type="entry name" value="SDR_fam"/>
</dbReference>
<keyword evidence="2" id="KW-0560">Oxidoreductase</keyword>
<dbReference type="GO" id="GO:0016491">
    <property type="term" value="F:oxidoreductase activity"/>
    <property type="evidence" value="ECO:0007669"/>
    <property type="project" value="UniProtKB-KW"/>
</dbReference>